<dbReference type="InterPro" id="IPR005151">
    <property type="entry name" value="Tail-specific_protease"/>
</dbReference>
<dbReference type="KEGG" id="mbah:HYN46_15150"/>
<dbReference type="Gene3D" id="2.30.42.10">
    <property type="match status" value="1"/>
</dbReference>
<feature type="signal peptide" evidence="1">
    <location>
        <begin position="1"/>
        <end position="20"/>
    </location>
</feature>
<organism evidence="3 4">
    <name type="scientific">Aquirhabdus parva</name>
    <dbReference type="NCBI Taxonomy" id="2283318"/>
    <lineage>
        <taxon>Bacteria</taxon>
        <taxon>Pseudomonadati</taxon>
        <taxon>Pseudomonadota</taxon>
        <taxon>Gammaproteobacteria</taxon>
        <taxon>Moraxellales</taxon>
        <taxon>Moraxellaceae</taxon>
        <taxon>Aquirhabdus</taxon>
    </lineage>
</organism>
<dbReference type="OrthoDB" id="9812068at2"/>
<dbReference type="CDD" id="cd07563">
    <property type="entry name" value="Peptidase_S41_IRBP"/>
    <property type="match status" value="1"/>
</dbReference>
<dbReference type="SUPFAM" id="SSF50156">
    <property type="entry name" value="PDZ domain-like"/>
    <property type="match status" value="1"/>
</dbReference>
<dbReference type="GO" id="GO:0006508">
    <property type="term" value="P:proteolysis"/>
    <property type="evidence" value="ECO:0007669"/>
    <property type="project" value="InterPro"/>
</dbReference>
<dbReference type="Pfam" id="PF14684">
    <property type="entry name" value="Tricorn_C1"/>
    <property type="match status" value="1"/>
</dbReference>
<dbReference type="InterPro" id="IPR028204">
    <property type="entry name" value="Tricorn_C1"/>
</dbReference>
<gene>
    <name evidence="3" type="ORF">HYN46_15150</name>
</gene>
<dbReference type="GO" id="GO:0008236">
    <property type="term" value="F:serine-type peptidase activity"/>
    <property type="evidence" value="ECO:0007669"/>
    <property type="project" value="InterPro"/>
</dbReference>
<proteinExistence type="predicted"/>
<evidence type="ECO:0000259" key="2">
    <source>
        <dbReference type="SMART" id="SM00245"/>
    </source>
</evidence>
<accession>A0A345P9U8</accession>
<feature type="chain" id="PRO_5016674508" evidence="1">
    <location>
        <begin position="21"/>
        <end position="415"/>
    </location>
</feature>
<dbReference type="InterPro" id="IPR029045">
    <property type="entry name" value="ClpP/crotonase-like_dom_sf"/>
</dbReference>
<dbReference type="GO" id="GO:0007165">
    <property type="term" value="P:signal transduction"/>
    <property type="evidence" value="ECO:0007669"/>
    <property type="project" value="TreeGrafter"/>
</dbReference>
<sequence length="415" mass="46265">MKTWTLSRRSFARASIAALAGLTLPRLTFGEPAHDVSNEEDFDELWSTLKERYCFFEDKHTDWEKVRTLYRPLAIAAETDDAYMAVLGQVLNELYDAHTQLSNAPDGTQRGPFYDLLVERLDAGTQGAVRIKAIRDGSAAVDAGLMIGDLITEIDGQPTEHVVQALMPKCLSTPDQAADTYIINVAVSGRRGQARRFTVVSRHHHPREVQLPFKKWVELPNIESKRLENDIGYIVIRSFADNAVLDTFDQALSDFRDTRGLIIDVRNNGGGDTAIAKPIMGRFISQPRPYALMRRREGEGLSDPWTEILEPRGPFTYTQPVVVLTSHWSASMAEGFPMGMRGIGRATIVGTPMMGLGAAVFPIRLDRTGIQAQYSGEPVYDTQDRPRWQMRPDVEVAYGGDILAAGIRTLKKKTL</sequence>
<dbReference type="RefSeq" id="WP_114900165.1">
    <property type="nucleotide sequence ID" value="NZ_CP031222.1"/>
</dbReference>
<dbReference type="GO" id="GO:0004175">
    <property type="term" value="F:endopeptidase activity"/>
    <property type="evidence" value="ECO:0007669"/>
    <property type="project" value="TreeGrafter"/>
</dbReference>
<feature type="domain" description="Tail specific protease" evidence="2">
    <location>
        <begin position="192"/>
        <end position="397"/>
    </location>
</feature>
<dbReference type="Pfam" id="PF03572">
    <property type="entry name" value="Peptidase_S41"/>
    <property type="match status" value="1"/>
</dbReference>
<dbReference type="PANTHER" id="PTHR32060:SF30">
    <property type="entry name" value="CARBOXY-TERMINAL PROCESSING PROTEASE CTPA"/>
    <property type="match status" value="1"/>
</dbReference>
<reference evidence="3 4" key="1">
    <citation type="submission" date="2018-07" db="EMBL/GenBank/DDBJ databases">
        <title>Genome sequencing of Moraxellaceae gen. HYN0046.</title>
        <authorList>
            <person name="Kim M."/>
            <person name="Yi H."/>
        </authorList>
    </citation>
    <scope>NUCLEOTIDE SEQUENCE [LARGE SCALE GENOMIC DNA]</scope>
    <source>
        <strain evidence="3 4">HYN0046</strain>
    </source>
</reference>
<dbReference type="PANTHER" id="PTHR32060">
    <property type="entry name" value="TAIL-SPECIFIC PROTEASE"/>
    <property type="match status" value="1"/>
</dbReference>
<evidence type="ECO:0000256" key="1">
    <source>
        <dbReference type="SAM" id="SignalP"/>
    </source>
</evidence>
<dbReference type="EMBL" id="CP031222">
    <property type="protein sequence ID" value="AXI04057.1"/>
    <property type="molecule type" value="Genomic_DNA"/>
</dbReference>
<keyword evidence="4" id="KW-1185">Reference proteome</keyword>
<dbReference type="Proteomes" id="UP000253940">
    <property type="component" value="Chromosome"/>
</dbReference>
<dbReference type="InterPro" id="IPR036034">
    <property type="entry name" value="PDZ_sf"/>
</dbReference>
<dbReference type="Gene3D" id="3.90.226.10">
    <property type="entry name" value="2-enoyl-CoA Hydratase, Chain A, domain 1"/>
    <property type="match status" value="1"/>
</dbReference>
<dbReference type="SMART" id="SM00245">
    <property type="entry name" value="TSPc"/>
    <property type="match status" value="1"/>
</dbReference>
<evidence type="ECO:0000313" key="3">
    <source>
        <dbReference type="EMBL" id="AXI04057.1"/>
    </source>
</evidence>
<dbReference type="GO" id="GO:0030288">
    <property type="term" value="C:outer membrane-bounded periplasmic space"/>
    <property type="evidence" value="ECO:0007669"/>
    <property type="project" value="TreeGrafter"/>
</dbReference>
<keyword evidence="1" id="KW-0732">Signal</keyword>
<dbReference type="SUPFAM" id="SSF52096">
    <property type="entry name" value="ClpP/crotonase"/>
    <property type="match status" value="1"/>
</dbReference>
<dbReference type="Gene3D" id="3.30.750.44">
    <property type="match status" value="1"/>
</dbReference>
<name>A0A345P9U8_9GAMM</name>
<evidence type="ECO:0000313" key="4">
    <source>
        <dbReference type="Proteomes" id="UP000253940"/>
    </source>
</evidence>
<dbReference type="AlphaFoldDB" id="A0A345P9U8"/>
<protein>
    <submittedName>
        <fullName evidence="3">Peptidase S41</fullName>
    </submittedName>
</protein>